<protein>
    <submittedName>
        <fullName evidence="1">Uncharacterized protein</fullName>
    </submittedName>
</protein>
<feature type="non-terminal residue" evidence="1">
    <location>
        <position position="275"/>
    </location>
</feature>
<name>X0TKM5_9ZZZZ</name>
<evidence type="ECO:0000313" key="1">
    <source>
        <dbReference type="EMBL" id="GAF87826.1"/>
    </source>
</evidence>
<comment type="caution">
    <text evidence="1">The sequence shown here is derived from an EMBL/GenBank/DDBJ whole genome shotgun (WGS) entry which is preliminary data.</text>
</comment>
<gene>
    <name evidence="1" type="ORF">S01H1_31076</name>
</gene>
<dbReference type="EMBL" id="BARS01019155">
    <property type="protein sequence ID" value="GAF87826.1"/>
    <property type="molecule type" value="Genomic_DNA"/>
</dbReference>
<reference evidence="1" key="1">
    <citation type="journal article" date="2014" name="Front. Microbiol.">
        <title>High frequency of phylogenetically diverse reductive dehalogenase-homologous genes in deep subseafloor sedimentary metagenomes.</title>
        <authorList>
            <person name="Kawai M."/>
            <person name="Futagami T."/>
            <person name="Toyoda A."/>
            <person name="Takaki Y."/>
            <person name="Nishi S."/>
            <person name="Hori S."/>
            <person name="Arai W."/>
            <person name="Tsubouchi T."/>
            <person name="Morono Y."/>
            <person name="Uchiyama I."/>
            <person name="Ito T."/>
            <person name="Fujiyama A."/>
            <person name="Inagaki F."/>
            <person name="Takami H."/>
        </authorList>
    </citation>
    <scope>NUCLEOTIDE SEQUENCE</scope>
    <source>
        <strain evidence="1">Expedition CK06-06</strain>
    </source>
</reference>
<proteinExistence type="predicted"/>
<organism evidence="1">
    <name type="scientific">marine sediment metagenome</name>
    <dbReference type="NCBI Taxonomy" id="412755"/>
    <lineage>
        <taxon>unclassified sequences</taxon>
        <taxon>metagenomes</taxon>
        <taxon>ecological metagenomes</taxon>
    </lineage>
</organism>
<sequence>KKAKSWLAILTYQYARGQTQLDVFSQRLMSLYQPVFKPEILRETIRNAIPTSLNEKDTAGIKKRIVSKLTPGKVEKRMLDYSLAIGRQNLAQKEDAFTLGRFVIIWAVLTHQSTQEFLIKVKPGINRIYRDWHKATGCSGLSDEECRSHSRESARFWSGLLRILIQETSDENLINFVQGGIQALGAVVEMPGLDKKYYDLLGQATRLVTKETAKRIESALKENPYAGERINVPELKTLVIREEVRLGWSKNADESTLKTLRESLSPELKKEVDKT</sequence>
<feature type="non-terminal residue" evidence="1">
    <location>
        <position position="1"/>
    </location>
</feature>
<accession>X0TKM5</accession>
<dbReference type="AlphaFoldDB" id="X0TKM5"/>